<proteinExistence type="predicted"/>
<accession>A0A0V0I7L6</accession>
<dbReference type="EMBL" id="GEDG01009950">
    <property type="protein sequence ID" value="JAP28610.1"/>
    <property type="molecule type" value="Transcribed_RNA"/>
</dbReference>
<reference evidence="1" key="1">
    <citation type="submission" date="2015-12" db="EMBL/GenBank/DDBJ databases">
        <title>Gene expression during late stages of embryo sac development: a critical building block for successful pollen-pistil interactions.</title>
        <authorList>
            <person name="Liu Y."/>
            <person name="Joly V."/>
            <person name="Sabar M."/>
            <person name="Matton D.P."/>
        </authorList>
    </citation>
    <scope>NUCLEOTIDE SEQUENCE</scope>
</reference>
<protein>
    <submittedName>
        <fullName evidence="1">Putative ovule protein</fullName>
    </submittedName>
</protein>
<organism evidence="1">
    <name type="scientific">Solanum chacoense</name>
    <name type="common">Chaco potato</name>
    <dbReference type="NCBI Taxonomy" id="4108"/>
    <lineage>
        <taxon>Eukaryota</taxon>
        <taxon>Viridiplantae</taxon>
        <taxon>Streptophyta</taxon>
        <taxon>Embryophyta</taxon>
        <taxon>Tracheophyta</taxon>
        <taxon>Spermatophyta</taxon>
        <taxon>Magnoliopsida</taxon>
        <taxon>eudicotyledons</taxon>
        <taxon>Gunneridae</taxon>
        <taxon>Pentapetalae</taxon>
        <taxon>asterids</taxon>
        <taxon>lamiids</taxon>
        <taxon>Solanales</taxon>
        <taxon>Solanaceae</taxon>
        <taxon>Solanoideae</taxon>
        <taxon>Solaneae</taxon>
        <taxon>Solanum</taxon>
    </lineage>
</organism>
<evidence type="ECO:0000313" key="1">
    <source>
        <dbReference type="EMBL" id="JAP28610.1"/>
    </source>
</evidence>
<name>A0A0V0I7L6_SOLCH</name>
<sequence length="69" mass="7635">MLLYGSQDQLITNTSTPLPSSFTMAHLSLILLSLVNTFWGSSFNNKVPSSPLFSIQCTGYMFLSTYSAY</sequence>
<dbReference type="AlphaFoldDB" id="A0A0V0I7L6"/>